<dbReference type="SUPFAM" id="SSF49503">
    <property type="entry name" value="Cupredoxins"/>
    <property type="match status" value="1"/>
</dbReference>
<comment type="caution">
    <text evidence="3">The sequence shown here is derived from an EMBL/GenBank/DDBJ whole genome shotgun (WGS) entry which is preliminary data.</text>
</comment>
<proteinExistence type="predicted"/>
<keyword evidence="4" id="KW-1185">Reference proteome</keyword>
<accession>A0A7C8M945</accession>
<feature type="compositionally biased region" description="Polar residues" evidence="1">
    <location>
        <begin position="240"/>
        <end position="251"/>
    </location>
</feature>
<name>A0A7C8M945_9PLEO</name>
<dbReference type="CDD" id="cd00920">
    <property type="entry name" value="Cupredoxin"/>
    <property type="match status" value="1"/>
</dbReference>
<sequence length="280" mass="27734">MYFSRSVVVSALLGLGAATTHAGEAVAPTAAVASHVAAAAPTAAVASHVVAEAPSAAATHVAAPAGEAMVNMHVVQVGGANATLAFFPEHIVAAPGDLVQFQFNAKNHSVVQSTFDQPCIPIQNITPNKTDAFFSGFMPTNASITSTQQKLTYTIRVMDTKPIWFYCSQGMHCQSGMVGAVNAPASGNKTLAGYKALAGAATQNLSPGQVSGAGSAAPPGSPGAPGAGGAGPVPTVAPSSTVSANPAEQSVNAAPGSFSDVTRHSFVGLGLAALAAFVAL</sequence>
<evidence type="ECO:0000313" key="4">
    <source>
        <dbReference type="Proteomes" id="UP000481861"/>
    </source>
</evidence>
<feature type="region of interest" description="Disordered" evidence="1">
    <location>
        <begin position="208"/>
        <end position="251"/>
    </location>
</feature>
<evidence type="ECO:0000313" key="3">
    <source>
        <dbReference type="EMBL" id="KAF2874200.1"/>
    </source>
</evidence>
<evidence type="ECO:0000256" key="2">
    <source>
        <dbReference type="SAM" id="SignalP"/>
    </source>
</evidence>
<feature type="chain" id="PRO_5028810371" description="Cupredoxin" evidence="2">
    <location>
        <begin position="23"/>
        <end position="280"/>
    </location>
</feature>
<dbReference type="InterPro" id="IPR008972">
    <property type="entry name" value="Cupredoxin"/>
</dbReference>
<keyword evidence="2" id="KW-0732">Signal</keyword>
<evidence type="ECO:0008006" key="5">
    <source>
        <dbReference type="Google" id="ProtNLM"/>
    </source>
</evidence>
<dbReference type="InterPro" id="IPR052953">
    <property type="entry name" value="Ser-rich/MCO-related"/>
</dbReference>
<evidence type="ECO:0000256" key="1">
    <source>
        <dbReference type="SAM" id="MobiDB-lite"/>
    </source>
</evidence>
<dbReference type="Gene3D" id="2.60.40.420">
    <property type="entry name" value="Cupredoxins - blue copper proteins"/>
    <property type="match status" value="1"/>
</dbReference>
<gene>
    <name evidence="3" type="ORF">BDV95DRAFT_488490</name>
</gene>
<dbReference type="EMBL" id="JAADJZ010000006">
    <property type="protein sequence ID" value="KAF2874200.1"/>
    <property type="molecule type" value="Genomic_DNA"/>
</dbReference>
<dbReference type="AlphaFoldDB" id="A0A7C8M945"/>
<feature type="compositionally biased region" description="Low complexity" evidence="1">
    <location>
        <begin position="208"/>
        <end position="218"/>
    </location>
</feature>
<dbReference type="OrthoDB" id="2331100at2759"/>
<organism evidence="3 4">
    <name type="scientific">Massariosphaeria phaeospora</name>
    <dbReference type="NCBI Taxonomy" id="100035"/>
    <lineage>
        <taxon>Eukaryota</taxon>
        <taxon>Fungi</taxon>
        <taxon>Dikarya</taxon>
        <taxon>Ascomycota</taxon>
        <taxon>Pezizomycotina</taxon>
        <taxon>Dothideomycetes</taxon>
        <taxon>Pleosporomycetidae</taxon>
        <taxon>Pleosporales</taxon>
        <taxon>Pleosporales incertae sedis</taxon>
        <taxon>Massariosphaeria</taxon>
    </lineage>
</organism>
<feature type="signal peptide" evidence="2">
    <location>
        <begin position="1"/>
        <end position="22"/>
    </location>
</feature>
<dbReference type="Proteomes" id="UP000481861">
    <property type="component" value="Unassembled WGS sequence"/>
</dbReference>
<dbReference type="PANTHER" id="PTHR34883">
    <property type="entry name" value="SERINE-RICH PROTEIN, PUTATIVE-RELATED-RELATED"/>
    <property type="match status" value="1"/>
</dbReference>
<dbReference type="PANTHER" id="PTHR34883:SF17">
    <property type="entry name" value="CUPREDOXIN"/>
    <property type="match status" value="1"/>
</dbReference>
<protein>
    <recommendedName>
        <fullName evidence="5">Cupredoxin</fullName>
    </recommendedName>
</protein>
<reference evidence="3 4" key="1">
    <citation type="submission" date="2020-01" db="EMBL/GenBank/DDBJ databases">
        <authorList>
            <consortium name="DOE Joint Genome Institute"/>
            <person name="Haridas S."/>
            <person name="Albert R."/>
            <person name="Binder M."/>
            <person name="Bloem J."/>
            <person name="Labutti K."/>
            <person name="Salamov A."/>
            <person name="Andreopoulos B."/>
            <person name="Baker S.E."/>
            <person name="Barry K."/>
            <person name="Bills G."/>
            <person name="Bluhm B.H."/>
            <person name="Cannon C."/>
            <person name="Castanera R."/>
            <person name="Culley D.E."/>
            <person name="Daum C."/>
            <person name="Ezra D."/>
            <person name="Gonzalez J.B."/>
            <person name="Henrissat B."/>
            <person name="Kuo A."/>
            <person name="Liang C."/>
            <person name="Lipzen A."/>
            <person name="Lutzoni F."/>
            <person name="Magnuson J."/>
            <person name="Mondo S."/>
            <person name="Nolan M."/>
            <person name="Ohm R."/>
            <person name="Pangilinan J."/>
            <person name="Park H.-J.H."/>
            <person name="Ramirez L."/>
            <person name="Alfaro M."/>
            <person name="Sun H."/>
            <person name="Tritt A."/>
            <person name="Yoshinaga Y."/>
            <person name="Zwiers L.-H.L."/>
            <person name="Turgeon B.G."/>
            <person name="Goodwin S.B."/>
            <person name="Spatafora J.W."/>
            <person name="Crous P.W."/>
            <person name="Grigoriev I.V."/>
        </authorList>
    </citation>
    <scope>NUCLEOTIDE SEQUENCE [LARGE SCALE GENOMIC DNA]</scope>
    <source>
        <strain evidence="3 4">CBS 611.86</strain>
    </source>
</reference>